<evidence type="ECO:0000259" key="1">
    <source>
        <dbReference type="Pfam" id="PF04717"/>
    </source>
</evidence>
<feature type="domain" description="Gp5/Type VI secretion system Vgr protein OB-fold" evidence="1">
    <location>
        <begin position="289"/>
        <end position="358"/>
    </location>
</feature>
<evidence type="ECO:0000313" key="2">
    <source>
        <dbReference type="EMBL" id="ANF97585.1"/>
    </source>
</evidence>
<dbReference type="Gene3D" id="3.55.50.10">
    <property type="entry name" value="Baseplate protein-like domains"/>
    <property type="match status" value="1"/>
</dbReference>
<dbReference type="Proteomes" id="UP000078148">
    <property type="component" value="Chromosome"/>
</dbReference>
<evidence type="ECO:0000313" key="3">
    <source>
        <dbReference type="Proteomes" id="UP000078148"/>
    </source>
</evidence>
<dbReference type="InterPro" id="IPR006531">
    <property type="entry name" value="Gp5/Vgr_OB"/>
</dbReference>
<protein>
    <recommendedName>
        <fullName evidence="1">Gp5/Type VI secretion system Vgr protein OB-fold domain-containing protein</fullName>
    </recommendedName>
</protein>
<proteinExistence type="predicted"/>
<dbReference type="STRING" id="1616788.AR543_17275"/>
<gene>
    <name evidence="2" type="ORF">AR543_17275</name>
</gene>
<name>A0A172ZIX0_9BACL</name>
<reference evidence="3" key="1">
    <citation type="submission" date="2015-10" db="EMBL/GenBank/DDBJ databases">
        <title>Genome of Paenibacillus bovis sp. nov.</title>
        <authorList>
            <person name="Wu Z."/>
            <person name="Gao C."/>
            <person name="Liu Z."/>
            <person name="Zheng H."/>
        </authorList>
    </citation>
    <scope>NUCLEOTIDE SEQUENCE [LARGE SCALE GENOMIC DNA]</scope>
    <source>
        <strain evidence="3">BD3526</strain>
    </source>
</reference>
<keyword evidence="3" id="KW-1185">Reference proteome</keyword>
<dbReference type="Pfam" id="PF04717">
    <property type="entry name" value="Phage_base_V"/>
    <property type="match status" value="1"/>
</dbReference>
<accession>A0A172ZIX0</accession>
<dbReference type="EMBL" id="CP013023">
    <property type="protein sequence ID" value="ANF97585.1"/>
    <property type="molecule type" value="Genomic_DNA"/>
</dbReference>
<sequence length="471" mass="53076">MSLDYHNLQIQPFPLVNLEEFTLTKKINEHTHLYFTGIIPEEMKDSYINSTEADTVIQVGQLDDTGQIKPLFSGIALSVEVKVIRGVYYLEVEAASHTYRMDVQRRIRSFQDIQMTLPELLQQIGKNYDGLDVIDGATGGAAIKRIAVQYKETDWEFLRRLASRYHTSLMPVAQFDDPKFYFGIQDTYQPIALDHTRYTVRKRMVPFRYFKENDSAAMEENDFIVYEVETEEVLDLGSHIHFQGKSLYVTEAYMDMYNGLIRHLYVLCSYKGLRQKSYYQENLAGASLNGTVIDVQNDQVKIQLDCDEKQDISKAHWFSYSTLYSAGDHTGWYVMPEKGDPVSLYFPGSREEDGFARGAIRRAARNAPNNKLSNPNVKIWRTPYGREIQLAPDGITVSAQDGAVYIHLDNKNGIQIVSNQQVSISAGGNLSLSAGKTMSLSAGGSLTLDCNGSHINLSGTTDVKGAEVKSN</sequence>
<reference evidence="2 3" key="2">
    <citation type="journal article" date="2016" name="Int. J. Syst. Evol. Microbiol.">
        <title>Paenibacillus bovis sp. nov., isolated from raw yak (Bos grunniens) milk.</title>
        <authorList>
            <person name="Gao C."/>
            <person name="Han J."/>
            <person name="Liu Z."/>
            <person name="Xu X."/>
            <person name="Hang F."/>
            <person name="Wu Z."/>
        </authorList>
    </citation>
    <scope>NUCLEOTIDE SEQUENCE [LARGE SCALE GENOMIC DNA]</scope>
    <source>
        <strain evidence="2 3">BD3526</strain>
    </source>
</reference>
<dbReference type="AlphaFoldDB" id="A0A172ZIX0"/>
<dbReference type="SUPFAM" id="SSF69279">
    <property type="entry name" value="Phage tail proteins"/>
    <property type="match status" value="1"/>
</dbReference>
<dbReference type="OrthoDB" id="95423at2"/>
<dbReference type="RefSeq" id="WP_060535687.1">
    <property type="nucleotide sequence ID" value="NZ_CP013023.1"/>
</dbReference>
<organism evidence="2 3">
    <name type="scientific">Paenibacillus bovis</name>
    <dbReference type="NCBI Taxonomy" id="1616788"/>
    <lineage>
        <taxon>Bacteria</taxon>
        <taxon>Bacillati</taxon>
        <taxon>Bacillota</taxon>
        <taxon>Bacilli</taxon>
        <taxon>Bacillales</taxon>
        <taxon>Paenibacillaceae</taxon>
        <taxon>Paenibacillus</taxon>
    </lineage>
</organism>
<dbReference type="KEGG" id="pbv:AR543_17275"/>